<keyword evidence="4" id="KW-1185">Reference proteome</keyword>
<evidence type="ECO:0000256" key="1">
    <source>
        <dbReference type="ARBA" id="ARBA00022519"/>
    </source>
</evidence>
<keyword evidence="1" id="KW-0997">Cell inner membrane</keyword>
<accession>A0A9Q2XKP6</accession>
<keyword evidence="3" id="KW-0808">Transferase</keyword>
<evidence type="ECO:0000313" key="3">
    <source>
        <dbReference type="EMBL" id="MBV6287952.1"/>
    </source>
</evidence>
<proteinExistence type="predicted"/>
<feature type="domain" description="Glycosyltransferase 2-like" evidence="2">
    <location>
        <begin position="592"/>
        <end position="770"/>
    </location>
</feature>
<dbReference type="InterPro" id="IPR001173">
    <property type="entry name" value="Glyco_trans_2-like"/>
</dbReference>
<keyword evidence="1" id="KW-1003">Cell membrane</keyword>
<keyword evidence="3" id="KW-0328">Glycosyltransferase</keyword>
<sequence length="1193" mass="130397">MSNASQVDAQVLERAMFRHNLMFTKPEHPYYILAPDYRETSSGIVSLHYLCHLLNLSGREAYLCGAKVLNPNLKTPLLDEATEKRHQQQGKVAIAVYPEVVIGNPLGRKVVSRFLLNFEGFLNGKSMEAAPSDLLFYYGPSLAEKRGHANPDLLRLPVIDIDLFQPPAPGAARHGSYLYQNRYPLEHIDYRLLPDDVRLLRVADALALDALAQVLRSAEVMYTYEWSMTCVMAVLCGCPVVFMPGAAVDQPFLETSFMGSAGFALFDQPDAIASAKAGLEGMRERYVVATLSFWDQLDTFIAKTQAAAAQEAADAKLGVLSWLRERYPDAPQLQLIRERLSSPQAPIFGVLVLEEGGDRQLLATTLQSLGQERCLYSRVQVRVLGTEPLPATLNEPRVQHVPCTASQRTQVLNDLLGDGQCDWWVIVQAGVEFTASGLMVAALELLAAPPGYLAVYADEAMRMGNGGIDVALRPDLNLDLLVSFPAGLSRHWLFNRQALQQMGGFDAAGGSAFELEYQLRLIEQQGLGCVGHVSEPLLIGDSLRLSECADERAVIKGHLQARGYAQAQMLPQAALPGSYRVDYGHANAPSVSILIPLEGSLGQFQRCVDSVLQNTDLAGGYEVLLLDPATQDEAVREWLAGVEQIGGDQLQVLRYAPGQSRVALCNHAVQQARGEFVLWLDATAGVLAAGWLQQLLNHAQRPEVGAVGAKLLTAEGKIRHAGLVLGLGGLVGRAFEGLDHREAGYLGRLQVDQNYAALSGECLMLRRALFLEAGGFAEDPLLARWVDVDLCLRLHEAGYLNVWTPHVQLLKDAPELAPVTAQEEDALYARWLPKLARDPSYNANLSLQVPGGFAKASNAVVWNPLQSWHPLHRVLAYPADQRDAGHTRVIQPFKALREAGLVEGLVTPNLMSVVETQRYAPDTVLLQRPLDDAQLQGMRRMRAFSQAFKVYDLDGYLPRMPGVQGHYGSDEIIARLHQGLIQVDRVLVPTSALAEVLAGQHEDIQVLESGLPAEAWRNVQGTRQMGAKPRVGWAGPVDADLLLEVVPLLANEVEWVVLGDCPQALWPYVTQRHASVAPERHASALAALNLDLALAPMVESLVNACSGSVRLLEYAACGYPVICSKVAGFAGVDVLALTRVANTTADWVAAIRMHLGDAQASGSLGELLQTSVRRDWLLEGERLALWHKAWLAR</sequence>
<dbReference type="PANTHER" id="PTHR43179">
    <property type="entry name" value="RHAMNOSYLTRANSFERASE WBBL"/>
    <property type="match status" value="1"/>
</dbReference>
<reference evidence="3" key="1">
    <citation type="journal article" date="2022" name="Int. J. Syst. Evol. Microbiol.">
        <title>Pseudomonas aegrilactucae sp. nov. and Pseudomonas morbosilactucae sp. nov., pathogens causing bacterial rot of lettuce in Japan.</title>
        <authorList>
            <person name="Sawada H."/>
            <person name="Fujikawa T."/>
            <person name="Satou M."/>
        </authorList>
    </citation>
    <scope>NUCLEOTIDE SEQUENCE</scope>
    <source>
        <strain evidence="3">MAFF 301350</strain>
    </source>
</reference>
<evidence type="ECO:0000259" key="2">
    <source>
        <dbReference type="Pfam" id="PF00535"/>
    </source>
</evidence>
<dbReference type="GO" id="GO:0016757">
    <property type="term" value="F:glycosyltransferase activity"/>
    <property type="evidence" value="ECO:0007669"/>
    <property type="project" value="UniProtKB-KW"/>
</dbReference>
<comment type="caution">
    <text evidence="3">The sequence shown here is derived from an EMBL/GenBank/DDBJ whole genome shotgun (WGS) entry which is preliminary data.</text>
</comment>
<dbReference type="AlphaFoldDB" id="A0A9Q2XKP6"/>
<evidence type="ECO:0000313" key="4">
    <source>
        <dbReference type="Proteomes" id="UP001106592"/>
    </source>
</evidence>
<reference evidence="3" key="2">
    <citation type="journal article" date="2023" name="Plant Pathol.">
        <title>Dismantling and reorganizing Pseudomonas marginalis sensu#lato.</title>
        <authorList>
            <person name="Sawada H."/>
            <person name="Fujikawa T."/>
            <person name="Satou M."/>
        </authorList>
    </citation>
    <scope>NUCLEOTIDE SEQUENCE</scope>
    <source>
        <strain evidence="3">MAFF 301350</strain>
    </source>
</reference>
<protein>
    <submittedName>
        <fullName evidence="3">Glycosyltransferase</fullName>
        <ecNumber evidence="3">2.4.-.-</ecNumber>
    </submittedName>
</protein>
<dbReference type="Proteomes" id="UP001106592">
    <property type="component" value="Unassembled WGS sequence"/>
</dbReference>
<gene>
    <name evidence="3" type="ORF">KUO17_13095</name>
</gene>
<keyword evidence="1" id="KW-0472">Membrane</keyword>
<name>A0A9Q2XKP6_9PSED</name>
<dbReference type="EMBL" id="JAHTBI010000045">
    <property type="protein sequence ID" value="MBV6287952.1"/>
    <property type="molecule type" value="Genomic_DNA"/>
</dbReference>
<organism evidence="3 4">
    <name type="scientific">Pseudomonas aegrilactucae</name>
    <dbReference type="NCBI Taxonomy" id="2854028"/>
    <lineage>
        <taxon>Bacteria</taxon>
        <taxon>Pseudomonadati</taxon>
        <taxon>Pseudomonadota</taxon>
        <taxon>Gammaproteobacteria</taxon>
        <taxon>Pseudomonadales</taxon>
        <taxon>Pseudomonadaceae</taxon>
        <taxon>Pseudomonas</taxon>
    </lineage>
</organism>
<dbReference type="EC" id="2.4.-.-" evidence="3"/>
<dbReference type="Pfam" id="PF00535">
    <property type="entry name" value="Glycos_transf_2"/>
    <property type="match status" value="1"/>
</dbReference>
<dbReference type="RefSeq" id="WP_217975978.1">
    <property type="nucleotide sequence ID" value="NZ_JAHTBI010000045.1"/>
</dbReference>
<dbReference type="PANTHER" id="PTHR43179:SF7">
    <property type="entry name" value="RHAMNOSYLTRANSFERASE WBBL"/>
    <property type="match status" value="1"/>
</dbReference>